<feature type="transmembrane region" description="Helical" evidence="7">
    <location>
        <begin position="679"/>
        <end position="699"/>
    </location>
</feature>
<name>A0A2T5KDP7_9RHOB</name>
<evidence type="ECO:0000256" key="3">
    <source>
        <dbReference type="ARBA" id="ARBA00022692"/>
    </source>
</evidence>
<dbReference type="GO" id="GO:0008137">
    <property type="term" value="F:NADH dehydrogenase (ubiquinone) activity"/>
    <property type="evidence" value="ECO:0007669"/>
    <property type="project" value="InterPro"/>
</dbReference>
<evidence type="ECO:0000256" key="7">
    <source>
        <dbReference type="SAM" id="Phobius"/>
    </source>
</evidence>
<feature type="transmembrane region" description="Helical" evidence="7">
    <location>
        <begin position="174"/>
        <end position="196"/>
    </location>
</feature>
<dbReference type="Proteomes" id="UP000244060">
    <property type="component" value="Unassembled WGS sequence"/>
</dbReference>
<comment type="function">
    <text evidence="1">NDH-1 shuttles electrons from NADH, via FMN and iron-sulfur (Fe-S) centers, to quinones in the respiratory chain. The immediate electron acceptor for the enzyme in this species is believed to be ubiquinone. Couples the redox reaction to proton translocation (for every two electrons transferred, four hydrogen ions are translocated across the cytoplasmic membrane), and thus conserves the redox energy in a proton gradient.</text>
</comment>
<dbReference type="RefSeq" id="WP_108220267.1">
    <property type="nucleotide sequence ID" value="NZ_CP090021.1"/>
</dbReference>
<dbReference type="PANTHER" id="PTHR42829:SF1">
    <property type="entry name" value="INORGANIC CARBON TRANSPORTER SUBUNIT DABB-RELATED"/>
    <property type="match status" value="1"/>
</dbReference>
<evidence type="ECO:0000259" key="9">
    <source>
        <dbReference type="Pfam" id="PF00662"/>
    </source>
</evidence>
<evidence type="ECO:0000256" key="5">
    <source>
        <dbReference type="ARBA" id="ARBA00023136"/>
    </source>
</evidence>
<accession>A0A2T5KDP7</accession>
<keyword evidence="5 7" id="KW-0472">Membrane</keyword>
<dbReference type="Pfam" id="PF00662">
    <property type="entry name" value="Proton_antipo_N"/>
    <property type="match status" value="1"/>
</dbReference>
<dbReference type="InterPro" id="IPR003945">
    <property type="entry name" value="NU5C-like"/>
</dbReference>
<dbReference type="OrthoDB" id="7682598at2"/>
<comment type="caution">
    <text evidence="10">The sequence shown here is derived from an EMBL/GenBank/DDBJ whole genome shotgun (WGS) entry which is preliminary data.</text>
</comment>
<evidence type="ECO:0000256" key="2">
    <source>
        <dbReference type="ARBA" id="ARBA00004127"/>
    </source>
</evidence>
<feature type="transmembrane region" description="Helical" evidence="7">
    <location>
        <begin position="120"/>
        <end position="138"/>
    </location>
</feature>
<proteinExistence type="predicted"/>
<feature type="transmembrane region" description="Helical" evidence="7">
    <location>
        <begin position="470"/>
        <end position="493"/>
    </location>
</feature>
<evidence type="ECO:0000313" key="10">
    <source>
        <dbReference type="EMBL" id="PTR20506.1"/>
    </source>
</evidence>
<keyword evidence="11" id="KW-1185">Reference proteome</keyword>
<dbReference type="Pfam" id="PF00361">
    <property type="entry name" value="Proton_antipo_M"/>
    <property type="match status" value="1"/>
</dbReference>
<dbReference type="InterPro" id="IPR001516">
    <property type="entry name" value="Proton_antipo_N"/>
</dbReference>
<dbReference type="GO" id="GO:0042773">
    <property type="term" value="P:ATP synthesis coupled electron transport"/>
    <property type="evidence" value="ECO:0007669"/>
    <property type="project" value="InterPro"/>
</dbReference>
<keyword evidence="3 6" id="KW-0812">Transmembrane</keyword>
<feature type="transmembrane region" description="Helical" evidence="7">
    <location>
        <begin position="282"/>
        <end position="301"/>
    </location>
</feature>
<dbReference type="PANTHER" id="PTHR42829">
    <property type="entry name" value="NADH-UBIQUINONE OXIDOREDUCTASE CHAIN 5"/>
    <property type="match status" value="1"/>
</dbReference>
<dbReference type="GO" id="GO:0016020">
    <property type="term" value="C:membrane"/>
    <property type="evidence" value="ECO:0007669"/>
    <property type="project" value="UniProtKB-SubCell"/>
</dbReference>
<gene>
    <name evidence="10" type="ORF">C8J28_102271</name>
</gene>
<dbReference type="GO" id="GO:0015990">
    <property type="term" value="P:electron transport coupled proton transport"/>
    <property type="evidence" value="ECO:0007669"/>
    <property type="project" value="TreeGrafter"/>
</dbReference>
<dbReference type="PRINTS" id="PR01434">
    <property type="entry name" value="NADHDHGNASE5"/>
</dbReference>
<keyword evidence="4 7" id="KW-1133">Transmembrane helix</keyword>
<feature type="transmembrane region" description="Helical" evidence="7">
    <location>
        <begin position="513"/>
        <end position="536"/>
    </location>
</feature>
<dbReference type="GO" id="GO:0003954">
    <property type="term" value="F:NADH dehydrogenase activity"/>
    <property type="evidence" value="ECO:0007669"/>
    <property type="project" value="TreeGrafter"/>
</dbReference>
<feature type="transmembrane region" description="Helical" evidence="7">
    <location>
        <begin position="64"/>
        <end position="83"/>
    </location>
</feature>
<organism evidence="10 11">
    <name type="scientific">Cereibacter azotoformans</name>
    <dbReference type="NCBI Taxonomy" id="43057"/>
    <lineage>
        <taxon>Bacteria</taxon>
        <taxon>Pseudomonadati</taxon>
        <taxon>Pseudomonadota</taxon>
        <taxon>Alphaproteobacteria</taxon>
        <taxon>Rhodobacterales</taxon>
        <taxon>Paracoccaceae</taxon>
        <taxon>Cereibacter</taxon>
    </lineage>
</organism>
<feature type="transmembrane region" description="Helical" evidence="7">
    <location>
        <begin position="375"/>
        <end position="398"/>
    </location>
</feature>
<dbReference type="InterPro" id="IPR001750">
    <property type="entry name" value="ND/Mrp_TM"/>
</dbReference>
<dbReference type="EMBL" id="QAOT01000002">
    <property type="protein sequence ID" value="PTR20506.1"/>
    <property type="molecule type" value="Genomic_DNA"/>
</dbReference>
<feature type="domain" description="NADH:quinone oxidoreductase/Mrp antiporter transmembrane" evidence="8">
    <location>
        <begin position="137"/>
        <end position="418"/>
    </location>
</feature>
<evidence type="ECO:0000256" key="6">
    <source>
        <dbReference type="RuleBase" id="RU000320"/>
    </source>
</evidence>
<feature type="transmembrane region" description="Helical" evidence="7">
    <location>
        <begin position="410"/>
        <end position="433"/>
    </location>
</feature>
<sequence length="700" mass="75117">MLSPYLLLLLVPAPPLAVFLILGLDPFFLRRKAVQALALLGGIAPFFAMLPLLGLCLGTECYGVMPIFTLVFGQSEVALALLLDPMSTLVGLTVAAVGALVITYAIDYMSDARIADLRRFFALMNLFLAAMLTMVLAGDTITFFFGWELMGLCSFFLIAYNTSLPQAVAAGRKAFIITRFADAFLLAGLLLLFLEANSVRLDVLIPAGTMMTEERHVVIALLLLAGALGKSAQVPFHTWLPSAMAGPTPVSALLHSATMVAAGAFMLARFSPIVMSEPAVQTIAAIFGAGTAAFGALSAIFQTDVKRLLAYSSISQIGFMVLAIGLGAPEVAIAHFVVHAMFKSLLFLAAGDITHGSDLGTSLQAMRGALRRRPISFLAYVAGAASLAGLPIVTAGWWSKEAILATAWEGGAFGIAIWVLALLTATCTAIYAFRPVFEALQPEPAHISHARRGHPVALDLHYRPRWGSGFITLPLVLLAAGSLLGGIIVGPIIRFLGAEAPHPAHLPELVAAVAPFVGMAGAAAITFVPALAAAVAGARDMRRPTRLDRKFQRWVIEPYVRLVRFLAGNRIGARAEAELELRHVQIVRWLSRGARMDGIYQALFVRPFVNIVRWLNGHRGGTVDPVGTFPVSLALQGTQALVERLAHDRFDRFWMRLANRLVRLWVLVCAIQTGRSRDYALGAALGTAALLVIAWGTTWN</sequence>
<evidence type="ECO:0000313" key="11">
    <source>
        <dbReference type="Proteomes" id="UP000244060"/>
    </source>
</evidence>
<feature type="transmembrane region" description="Helical" evidence="7">
    <location>
        <begin position="89"/>
        <end position="108"/>
    </location>
</feature>
<feature type="transmembrane region" description="Helical" evidence="7">
    <location>
        <begin position="252"/>
        <end position="270"/>
    </location>
</feature>
<comment type="subcellular location">
    <subcellularLocation>
        <location evidence="2">Endomembrane system</location>
        <topology evidence="2">Multi-pass membrane protein</topology>
    </subcellularLocation>
    <subcellularLocation>
        <location evidence="6">Membrane</location>
        <topology evidence="6">Multi-pass membrane protein</topology>
    </subcellularLocation>
</comment>
<feature type="transmembrane region" description="Helical" evidence="7">
    <location>
        <begin position="5"/>
        <end position="24"/>
    </location>
</feature>
<feature type="transmembrane region" description="Helical" evidence="7">
    <location>
        <begin position="216"/>
        <end position="240"/>
    </location>
</feature>
<feature type="domain" description="NADH-Ubiquinone oxidoreductase (complex I) chain 5 N-terminal" evidence="9">
    <location>
        <begin position="73"/>
        <end position="121"/>
    </location>
</feature>
<evidence type="ECO:0000256" key="4">
    <source>
        <dbReference type="ARBA" id="ARBA00022989"/>
    </source>
</evidence>
<dbReference type="GO" id="GO:0012505">
    <property type="term" value="C:endomembrane system"/>
    <property type="evidence" value="ECO:0007669"/>
    <property type="project" value="UniProtKB-SubCell"/>
</dbReference>
<reference evidence="10 11" key="1">
    <citation type="submission" date="2018-04" db="EMBL/GenBank/DDBJ databases">
        <title>Genomic Encyclopedia of Type Strains, Phase III (KMG-III): the genomes of soil and plant-associated and newly described type strains.</title>
        <authorList>
            <person name="Whitman W."/>
        </authorList>
    </citation>
    <scope>NUCLEOTIDE SEQUENCE [LARGE SCALE GENOMIC DNA]</scope>
    <source>
        <strain evidence="10 11">KA25</strain>
    </source>
</reference>
<protein>
    <submittedName>
        <fullName evidence="10">NADH dehydrogenase subunit L</fullName>
    </submittedName>
</protein>
<feature type="transmembrane region" description="Helical" evidence="7">
    <location>
        <begin position="36"/>
        <end position="57"/>
    </location>
</feature>
<dbReference type="AlphaFoldDB" id="A0A2T5KDP7"/>
<evidence type="ECO:0000256" key="1">
    <source>
        <dbReference type="ARBA" id="ARBA00002378"/>
    </source>
</evidence>
<evidence type="ECO:0000259" key="8">
    <source>
        <dbReference type="Pfam" id="PF00361"/>
    </source>
</evidence>